<dbReference type="NCBIfam" id="TIGR00442">
    <property type="entry name" value="hisS"/>
    <property type="match status" value="1"/>
</dbReference>
<dbReference type="InterPro" id="IPR015807">
    <property type="entry name" value="His-tRNA-ligase"/>
</dbReference>
<feature type="binding site" evidence="10">
    <location>
        <position position="133"/>
    </location>
    <ligand>
        <name>L-histidine</name>
        <dbReference type="ChEBI" id="CHEBI:57595"/>
    </ligand>
</feature>
<dbReference type="GO" id="GO:0005737">
    <property type="term" value="C:cytoplasm"/>
    <property type="evidence" value="ECO:0007669"/>
    <property type="project" value="UniProtKB-SubCell"/>
</dbReference>
<organism evidence="12 13">
    <name type="scientific">Phototrophicus methaneseepsis</name>
    <dbReference type="NCBI Taxonomy" id="2710758"/>
    <lineage>
        <taxon>Bacteria</taxon>
        <taxon>Bacillati</taxon>
        <taxon>Chloroflexota</taxon>
        <taxon>Candidatus Thermofontia</taxon>
        <taxon>Phototrophicales</taxon>
        <taxon>Phototrophicaceae</taxon>
        <taxon>Phototrophicus</taxon>
    </lineage>
</organism>
<dbReference type="PANTHER" id="PTHR11476:SF7">
    <property type="entry name" value="HISTIDINE--TRNA LIGASE"/>
    <property type="match status" value="1"/>
</dbReference>
<keyword evidence="13" id="KW-1185">Reference proteome</keyword>
<keyword evidence="3 9" id="KW-0436">Ligase</keyword>
<comment type="subunit">
    <text evidence="9">Homodimer.</text>
</comment>
<name>A0A7S8E7X3_9CHLR</name>
<dbReference type="InterPro" id="IPR006195">
    <property type="entry name" value="aa-tRNA-synth_II"/>
</dbReference>
<proteinExistence type="inferred from homology"/>
<dbReference type="InterPro" id="IPR045864">
    <property type="entry name" value="aa-tRNA-synth_II/BPL/LPL"/>
</dbReference>
<accession>A0A7S8E7X3</accession>
<dbReference type="Gene3D" id="3.40.50.800">
    <property type="entry name" value="Anticodon-binding domain"/>
    <property type="match status" value="1"/>
</dbReference>
<dbReference type="InterPro" id="IPR033656">
    <property type="entry name" value="HisRS_anticodon"/>
</dbReference>
<dbReference type="Proteomes" id="UP000594468">
    <property type="component" value="Chromosome"/>
</dbReference>
<feature type="binding site" evidence="10">
    <location>
        <position position="129"/>
    </location>
    <ligand>
        <name>L-histidine</name>
        <dbReference type="ChEBI" id="CHEBI:57595"/>
    </ligand>
</feature>
<evidence type="ECO:0000256" key="2">
    <source>
        <dbReference type="ARBA" id="ARBA00022490"/>
    </source>
</evidence>
<dbReference type="Pfam" id="PF03129">
    <property type="entry name" value="HGTP_anticodon"/>
    <property type="match status" value="1"/>
</dbReference>
<dbReference type="HAMAP" id="MF_00127">
    <property type="entry name" value="His_tRNA_synth"/>
    <property type="match status" value="1"/>
</dbReference>
<dbReference type="PROSITE" id="PS50862">
    <property type="entry name" value="AA_TRNA_LIGASE_II"/>
    <property type="match status" value="1"/>
</dbReference>
<evidence type="ECO:0000256" key="10">
    <source>
        <dbReference type="PIRSR" id="PIRSR001549-1"/>
    </source>
</evidence>
<keyword evidence="7 9" id="KW-0030">Aminoacyl-tRNA synthetase</keyword>
<evidence type="ECO:0000313" key="13">
    <source>
        <dbReference type="Proteomes" id="UP000594468"/>
    </source>
</evidence>
<dbReference type="EMBL" id="CP062983">
    <property type="protein sequence ID" value="QPC81995.1"/>
    <property type="molecule type" value="Genomic_DNA"/>
</dbReference>
<feature type="binding site" evidence="10">
    <location>
        <begin position="284"/>
        <end position="285"/>
    </location>
    <ligand>
        <name>L-histidine</name>
        <dbReference type="ChEBI" id="CHEBI:57595"/>
    </ligand>
</feature>
<evidence type="ECO:0000256" key="4">
    <source>
        <dbReference type="ARBA" id="ARBA00022741"/>
    </source>
</evidence>
<reference evidence="12 13" key="1">
    <citation type="submission" date="2020-02" db="EMBL/GenBank/DDBJ databases">
        <authorList>
            <person name="Zheng R.K."/>
            <person name="Sun C.M."/>
        </authorList>
    </citation>
    <scope>NUCLEOTIDE SEQUENCE [LARGE SCALE GENOMIC DNA]</scope>
    <source>
        <strain evidence="13">rifampicinis</strain>
    </source>
</reference>
<dbReference type="SUPFAM" id="SSF52954">
    <property type="entry name" value="Class II aaRS ABD-related"/>
    <property type="match status" value="1"/>
</dbReference>
<dbReference type="InterPro" id="IPR041715">
    <property type="entry name" value="HisRS-like_core"/>
</dbReference>
<keyword evidence="4 9" id="KW-0547">Nucleotide-binding</keyword>
<evidence type="ECO:0000256" key="6">
    <source>
        <dbReference type="ARBA" id="ARBA00022917"/>
    </source>
</evidence>
<feature type="binding site" evidence="10">
    <location>
        <begin position="85"/>
        <end position="87"/>
    </location>
    <ligand>
        <name>L-histidine</name>
        <dbReference type="ChEBI" id="CHEBI:57595"/>
    </ligand>
</feature>
<dbReference type="InterPro" id="IPR036621">
    <property type="entry name" value="Anticodon-bd_dom_sf"/>
</dbReference>
<dbReference type="SUPFAM" id="SSF55681">
    <property type="entry name" value="Class II aaRS and biotin synthetases"/>
    <property type="match status" value="1"/>
</dbReference>
<dbReference type="RefSeq" id="WP_195170065.1">
    <property type="nucleotide sequence ID" value="NZ_CP062983.1"/>
</dbReference>
<evidence type="ECO:0000256" key="3">
    <source>
        <dbReference type="ARBA" id="ARBA00022598"/>
    </source>
</evidence>
<protein>
    <recommendedName>
        <fullName evidence="9">Histidine--tRNA ligase</fullName>
        <ecNumber evidence="9">6.1.1.21</ecNumber>
    </recommendedName>
    <alternativeName>
        <fullName evidence="9">Histidyl-tRNA synthetase</fullName>
        <shortName evidence="9">HisRS</shortName>
    </alternativeName>
</protein>
<feature type="binding site" evidence="10">
    <location>
        <position position="115"/>
    </location>
    <ligand>
        <name>L-histidine</name>
        <dbReference type="ChEBI" id="CHEBI:57595"/>
    </ligand>
</feature>
<dbReference type="CDD" id="cd00773">
    <property type="entry name" value="HisRS-like_core"/>
    <property type="match status" value="1"/>
</dbReference>
<dbReference type="Gene3D" id="3.30.930.10">
    <property type="entry name" value="Bira Bifunctional Protein, Domain 2"/>
    <property type="match status" value="1"/>
</dbReference>
<dbReference type="AlphaFoldDB" id="A0A7S8E7X3"/>
<feature type="domain" description="Aminoacyl-transfer RNA synthetases class-II family profile" evidence="11">
    <location>
        <begin position="1"/>
        <end position="338"/>
    </location>
</feature>
<evidence type="ECO:0000256" key="1">
    <source>
        <dbReference type="ARBA" id="ARBA00008226"/>
    </source>
</evidence>
<dbReference type="PIRSF" id="PIRSF001549">
    <property type="entry name" value="His-tRNA_synth"/>
    <property type="match status" value="1"/>
</dbReference>
<evidence type="ECO:0000256" key="7">
    <source>
        <dbReference type="ARBA" id="ARBA00023146"/>
    </source>
</evidence>
<dbReference type="EC" id="6.1.1.21" evidence="9"/>
<dbReference type="GO" id="GO:0006427">
    <property type="term" value="P:histidyl-tRNA aminoacylation"/>
    <property type="evidence" value="ECO:0007669"/>
    <property type="project" value="UniProtKB-UniRule"/>
</dbReference>
<dbReference type="Pfam" id="PF13393">
    <property type="entry name" value="tRNA-synt_His"/>
    <property type="match status" value="1"/>
</dbReference>
<dbReference type="KEGG" id="pmet:G4Y79_20245"/>
<sequence>MAQTKIKPRLAKGFRDFLPADMLKRQYVINTVERVFQMYGYEPLQTPVLEMRETLYGKYGEDAEQLIYSAQHGRSKSDEVAMRYDLTVPLSRVVGQYENDLNFPFRRYQISPVWRGERPQKGRYREFYQCDADIVGVAGMEADAEIISVMHSVYVQLNLPKPIIKINNRKLLTGMGVYSGVPDSQLPDLYRSVDKFDKIGADGVEKELVERGIPAEAVRRMMELIQSHEPGVKNLDVVEEAMGHIEAAQKGIQELREMASHLANLNVPEEAYAFDFTMVRGLSYYTGPIFETTIEEPNLGSITGGGRYDELIGLFRRESLPTVGMSLGIERIIDIMTELDLFPAQVSATVVDVLVTVFDDDTQAASANLAATLRAAGIRTELYMSDSKFKLGKQFSYADKKGIPLVATLGPEEIAQGKVGLKRLRDGEEATVSIADAAAKITEMVNI</sequence>
<evidence type="ECO:0000256" key="8">
    <source>
        <dbReference type="ARBA" id="ARBA00047639"/>
    </source>
</evidence>
<comment type="similarity">
    <text evidence="1 9">Belongs to the class-II aminoacyl-tRNA synthetase family.</text>
</comment>
<feature type="binding site" evidence="10">
    <location>
        <position position="280"/>
    </location>
    <ligand>
        <name>L-histidine</name>
        <dbReference type="ChEBI" id="CHEBI:57595"/>
    </ligand>
</feature>
<dbReference type="InterPro" id="IPR004154">
    <property type="entry name" value="Anticodon-bd"/>
</dbReference>
<evidence type="ECO:0000256" key="5">
    <source>
        <dbReference type="ARBA" id="ARBA00022840"/>
    </source>
</evidence>
<comment type="subcellular location">
    <subcellularLocation>
        <location evidence="9">Cytoplasm</location>
    </subcellularLocation>
</comment>
<evidence type="ECO:0000313" key="12">
    <source>
        <dbReference type="EMBL" id="QPC81995.1"/>
    </source>
</evidence>
<dbReference type="InterPro" id="IPR004516">
    <property type="entry name" value="HisRS/HisZ"/>
</dbReference>
<keyword evidence="5 9" id="KW-0067">ATP-binding</keyword>
<gene>
    <name evidence="9 12" type="primary">hisS</name>
    <name evidence="12" type="ORF">G4Y79_20245</name>
</gene>
<comment type="catalytic activity">
    <reaction evidence="8 9">
        <text>tRNA(His) + L-histidine + ATP = L-histidyl-tRNA(His) + AMP + diphosphate + H(+)</text>
        <dbReference type="Rhea" id="RHEA:17313"/>
        <dbReference type="Rhea" id="RHEA-COMP:9665"/>
        <dbReference type="Rhea" id="RHEA-COMP:9689"/>
        <dbReference type="ChEBI" id="CHEBI:15378"/>
        <dbReference type="ChEBI" id="CHEBI:30616"/>
        <dbReference type="ChEBI" id="CHEBI:33019"/>
        <dbReference type="ChEBI" id="CHEBI:57595"/>
        <dbReference type="ChEBI" id="CHEBI:78442"/>
        <dbReference type="ChEBI" id="CHEBI:78527"/>
        <dbReference type="ChEBI" id="CHEBI:456215"/>
        <dbReference type="EC" id="6.1.1.21"/>
    </reaction>
</comment>
<dbReference type="GO" id="GO:0005524">
    <property type="term" value="F:ATP binding"/>
    <property type="evidence" value="ECO:0007669"/>
    <property type="project" value="UniProtKB-UniRule"/>
</dbReference>
<dbReference type="GO" id="GO:0004821">
    <property type="term" value="F:histidine-tRNA ligase activity"/>
    <property type="evidence" value="ECO:0007669"/>
    <property type="project" value="UniProtKB-UniRule"/>
</dbReference>
<dbReference type="CDD" id="cd00859">
    <property type="entry name" value="HisRS_anticodon"/>
    <property type="match status" value="1"/>
</dbReference>
<keyword evidence="2 9" id="KW-0963">Cytoplasm</keyword>
<keyword evidence="6 9" id="KW-0648">Protein biosynthesis</keyword>
<evidence type="ECO:0000259" key="11">
    <source>
        <dbReference type="PROSITE" id="PS50862"/>
    </source>
</evidence>
<dbReference type="PANTHER" id="PTHR11476">
    <property type="entry name" value="HISTIDYL-TRNA SYNTHETASE"/>
    <property type="match status" value="1"/>
</dbReference>
<evidence type="ECO:0000256" key="9">
    <source>
        <dbReference type="HAMAP-Rule" id="MF_00127"/>
    </source>
</evidence>